<sequence length="128" mass="13873">MSVYQVSCPGRTLILDEEQPLLEGGGFEPEPALWCVLESGHAGLHHTLAQGLQGGEGVPPVSLWLRWAEGAEFDSRREILPLSPCPVRFLAGTLQEDACGLPEAHAGRHGFEFGPPISEADTTPYWLL</sequence>
<accession>A0A1E7L840</accession>
<dbReference type="RefSeq" id="WP_070016135.1">
    <property type="nucleotide sequence ID" value="NZ_LJGW01000143.1"/>
</dbReference>
<evidence type="ECO:0000313" key="1">
    <source>
        <dbReference type="EMBL" id="OEV12392.1"/>
    </source>
</evidence>
<gene>
    <name evidence="1" type="ORF">AN218_08435</name>
</gene>
<keyword evidence="2" id="KW-1185">Reference proteome</keyword>
<organism evidence="1 2">
    <name type="scientific">Streptomyces nanshensis</name>
    <dbReference type="NCBI Taxonomy" id="518642"/>
    <lineage>
        <taxon>Bacteria</taxon>
        <taxon>Bacillati</taxon>
        <taxon>Actinomycetota</taxon>
        <taxon>Actinomycetes</taxon>
        <taxon>Kitasatosporales</taxon>
        <taxon>Streptomycetaceae</taxon>
        <taxon>Streptomyces</taxon>
    </lineage>
</organism>
<comment type="caution">
    <text evidence="1">The sequence shown here is derived from an EMBL/GenBank/DDBJ whole genome shotgun (WGS) entry which is preliminary data.</text>
</comment>
<dbReference type="AlphaFoldDB" id="A0A1E7L840"/>
<evidence type="ECO:0000313" key="2">
    <source>
        <dbReference type="Proteomes" id="UP000176005"/>
    </source>
</evidence>
<dbReference type="Proteomes" id="UP000176005">
    <property type="component" value="Unassembled WGS sequence"/>
</dbReference>
<reference evidence="1 2" key="1">
    <citation type="journal article" date="2016" name="Front. Microbiol.">
        <title>Comparative Genomics Analysis of Streptomyces Species Reveals Their Adaptation to the Marine Environment and Their Diversity at the Genomic Level.</title>
        <authorList>
            <person name="Tian X."/>
            <person name="Zhang Z."/>
            <person name="Yang T."/>
            <person name="Chen M."/>
            <person name="Li J."/>
            <person name="Chen F."/>
            <person name="Yang J."/>
            <person name="Li W."/>
            <person name="Zhang B."/>
            <person name="Zhang Z."/>
            <person name="Wu J."/>
            <person name="Zhang C."/>
            <person name="Long L."/>
            <person name="Xiao J."/>
        </authorList>
    </citation>
    <scope>NUCLEOTIDE SEQUENCE [LARGE SCALE GENOMIC DNA]</scope>
    <source>
        <strain evidence="1 2">SCSIO 10429</strain>
    </source>
</reference>
<protein>
    <submittedName>
        <fullName evidence="1">Uncharacterized protein</fullName>
    </submittedName>
</protein>
<dbReference type="EMBL" id="LJGW01000143">
    <property type="protein sequence ID" value="OEV12392.1"/>
    <property type="molecule type" value="Genomic_DNA"/>
</dbReference>
<proteinExistence type="predicted"/>
<name>A0A1E7L840_9ACTN</name>